<proteinExistence type="inferred from homology"/>
<dbReference type="PANTHER" id="PTHR43008">
    <property type="entry name" value="BENZIL REDUCTASE"/>
    <property type="match status" value="1"/>
</dbReference>
<organism evidence="4 5">
    <name type="scientific">Leucocoprinus leucothites</name>
    <dbReference type="NCBI Taxonomy" id="201217"/>
    <lineage>
        <taxon>Eukaryota</taxon>
        <taxon>Fungi</taxon>
        <taxon>Dikarya</taxon>
        <taxon>Basidiomycota</taxon>
        <taxon>Agaricomycotina</taxon>
        <taxon>Agaricomycetes</taxon>
        <taxon>Agaricomycetidae</taxon>
        <taxon>Agaricales</taxon>
        <taxon>Agaricineae</taxon>
        <taxon>Agaricaceae</taxon>
        <taxon>Leucocoprinus</taxon>
    </lineage>
</organism>
<keyword evidence="3" id="KW-0560">Oxidoreductase</keyword>
<evidence type="ECO:0000256" key="1">
    <source>
        <dbReference type="ARBA" id="ARBA00006484"/>
    </source>
</evidence>
<dbReference type="GO" id="GO:0016616">
    <property type="term" value="F:oxidoreductase activity, acting on the CH-OH group of donors, NAD or NADP as acceptor"/>
    <property type="evidence" value="ECO:0007669"/>
    <property type="project" value="UniProtKB-ARBA"/>
</dbReference>
<dbReference type="PRINTS" id="PR00080">
    <property type="entry name" value="SDRFAMILY"/>
</dbReference>
<dbReference type="OrthoDB" id="1888931at2759"/>
<sequence length="253" mass="27171">MQSVVTGGAGNLGLVAIQALLEHGATGIAIFDVLSTLVPAQSEIQRLQAEFPQAKLIVVEVDITEDKKVEKAVEEAKLMLGTIDMLLCFAGVVATTHAVDVTPAEWRRVLDINMTGSWLCAQAVSKFVLQSQMIAQGTGGSIVFVASMAGHIVLYPQPQVAYNASKAGVQHMTRCLAAEWARYGIRVNSISPGYMNTILNAGDSLETLRNTWAERNPMGRMGEPEELTGIVILLCSRVAGRYITGEDIIVDGE</sequence>
<evidence type="ECO:0008006" key="6">
    <source>
        <dbReference type="Google" id="ProtNLM"/>
    </source>
</evidence>
<dbReference type="InterPro" id="IPR036291">
    <property type="entry name" value="NAD(P)-bd_dom_sf"/>
</dbReference>
<evidence type="ECO:0000256" key="2">
    <source>
        <dbReference type="ARBA" id="ARBA00022857"/>
    </source>
</evidence>
<dbReference type="PRINTS" id="PR00081">
    <property type="entry name" value="GDHRDH"/>
</dbReference>
<dbReference type="Gene3D" id="3.40.50.720">
    <property type="entry name" value="NAD(P)-binding Rossmann-like Domain"/>
    <property type="match status" value="1"/>
</dbReference>
<dbReference type="Pfam" id="PF13561">
    <property type="entry name" value="adh_short_C2"/>
    <property type="match status" value="1"/>
</dbReference>
<dbReference type="PROSITE" id="PS00061">
    <property type="entry name" value="ADH_SHORT"/>
    <property type="match status" value="1"/>
</dbReference>
<accession>A0A8H5D7H0</accession>
<dbReference type="InterPro" id="IPR002347">
    <property type="entry name" value="SDR_fam"/>
</dbReference>
<evidence type="ECO:0000313" key="4">
    <source>
        <dbReference type="EMBL" id="KAF5354966.1"/>
    </source>
</evidence>
<protein>
    <recommendedName>
        <fullName evidence="6">NAD(P)-binding protein</fullName>
    </recommendedName>
</protein>
<dbReference type="EMBL" id="JAACJO010000008">
    <property type="protein sequence ID" value="KAF5354966.1"/>
    <property type="molecule type" value="Genomic_DNA"/>
</dbReference>
<dbReference type="GO" id="GO:0050664">
    <property type="term" value="F:oxidoreductase activity, acting on NAD(P)H, oxygen as acceptor"/>
    <property type="evidence" value="ECO:0007669"/>
    <property type="project" value="TreeGrafter"/>
</dbReference>
<dbReference type="SUPFAM" id="SSF51735">
    <property type="entry name" value="NAD(P)-binding Rossmann-fold domains"/>
    <property type="match status" value="1"/>
</dbReference>
<gene>
    <name evidence="4" type="ORF">D9756_005616</name>
</gene>
<comment type="caution">
    <text evidence="4">The sequence shown here is derived from an EMBL/GenBank/DDBJ whole genome shotgun (WGS) entry which is preliminary data.</text>
</comment>
<evidence type="ECO:0000313" key="5">
    <source>
        <dbReference type="Proteomes" id="UP000559027"/>
    </source>
</evidence>
<dbReference type="InterPro" id="IPR020904">
    <property type="entry name" value="Sc_DH/Rdtase_CS"/>
</dbReference>
<keyword evidence="2" id="KW-0521">NADP</keyword>
<comment type="similarity">
    <text evidence="1">Belongs to the short-chain dehydrogenases/reductases (SDR) family.</text>
</comment>
<dbReference type="Proteomes" id="UP000559027">
    <property type="component" value="Unassembled WGS sequence"/>
</dbReference>
<dbReference type="FunFam" id="3.40.50.720:FF:000084">
    <property type="entry name" value="Short-chain dehydrogenase reductase"/>
    <property type="match status" value="1"/>
</dbReference>
<dbReference type="AlphaFoldDB" id="A0A8H5D7H0"/>
<reference evidence="4 5" key="1">
    <citation type="journal article" date="2020" name="ISME J.">
        <title>Uncovering the hidden diversity of litter-decomposition mechanisms in mushroom-forming fungi.</title>
        <authorList>
            <person name="Floudas D."/>
            <person name="Bentzer J."/>
            <person name="Ahren D."/>
            <person name="Johansson T."/>
            <person name="Persson P."/>
            <person name="Tunlid A."/>
        </authorList>
    </citation>
    <scope>NUCLEOTIDE SEQUENCE [LARGE SCALE GENOMIC DNA]</scope>
    <source>
        <strain evidence="4 5">CBS 146.42</strain>
    </source>
</reference>
<name>A0A8H5D7H0_9AGAR</name>
<evidence type="ECO:0000256" key="3">
    <source>
        <dbReference type="ARBA" id="ARBA00023002"/>
    </source>
</evidence>
<keyword evidence="5" id="KW-1185">Reference proteome</keyword>
<dbReference type="PANTHER" id="PTHR43008:SF4">
    <property type="entry name" value="CHAIN DEHYDROGENASE, PUTATIVE (AFU_ORTHOLOGUE AFUA_4G08710)-RELATED"/>
    <property type="match status" value="1"/>
</dbReference>